<evidence type="ECO:0000313" key="17">
    <source>
        <dbReference type="Proteomes" id="UP000305887"/>
    </source>
</evidence>
<dbReference type="InterPro" id="IPR036909">
    <property type="entry name" value="Cyt_c-like_dom_sf"/>
</dbReference>
<accession>A0A5C4MUR5</accession>
<keyword evidence="10 12" id="KW-0408">Iron</keyword>
<evidence type="ECO:0000256" key="10">
    <source>
        <dbReference type="ARBA" id="ARBA00023004"/>
    </source>
</evidence>
<dbReference type="RefSeq" id="WP_139076971.1">
    <property type="nucleotide sequence ID" value="NZ_VDFU01000013.1"/>
</dbReference>
<dbReference type="GO" id="GO:0020037">
    <property type="term" value="F:heme binding"/>
    <property type="evidence" value="ECO:0007669"/>
    <property type="project" value="InterPro"/>
</dbReference>
<evidence type="ECO:0000256" key="9">
    <source>
        <dbReference type="ARBA" id="ARBA00023002"/>
    </source>
</evidence>
<proteinExistence type="predicted"/>
<dbReference type="GO" id="GO:0004130">
    <property type="term" value="F:cytochrome-c peroxidase activity"/>
    <property type="evidence" value="ECO:0007669"/>
    <property type="project" value="TreeGrafter"/>
</dbReference>
<dbReference type="InterPro" id="IPR004852">
    <property type="entry name" value="Di-haem_cyt_c_peroxidsae"/>
</dbReference>
<dbReference type="GO" id="GO:0046872">
    <property type="term" value="F:metal ion binding"/>
    <property type="evidence" value="ECO:0007669"/>
    <property type="project" value="UniProtKB-KW"/>
</dbReference>
<dbReference type="FunFam" id="1.10.760.10:FF:000004">
    <property type="entry name" value="Cytochrome c peroxidase"/>
    <property type="match status" value="1"/>
</dbReference>
<evidence type="ECO:0000256" key="6">
    <source>
        <dbReference type="ARBA" id="ARBA00022729"/>
    </source>
</evidence>
<dbReference type="EMBL" id="VDFU01000013">
    <property type="protein sequence ID" value="TNC49120.1"/>
    <property type="molecule type" value="Genomic_DNA"/>
</dbReference>
<evidence type="ECO:0000256" key="5">
    <source>
        <dbReference type="ARBA" id="ARBA00022723"/>
    </source>
</evidence>
<comment type="caution">
    <text evidence="16">The sequence shown here is derived from an EMBL/GenBank/DDBJ whole genome shotgun (WGS) entry which is preliminary data.</text>
</comment>
<dbReference type="SUPFAM" id="SSF46626">
    <property type="entry name" value="Cytochrome c"/>
    <property type="match status" value="2"/>
</dbReference>
<keyword evidence="3 16" id="KW-0575">Peroxidase</keyword>
<evidence type="ECO:0000256" key="12">
    <source>
        <dbReference type="PIRSR" id="PIRSR000294-2"/>
    </source>
</evidence>
<dbReference type="AlphaFoldDB" id="A0A5C4MUR5"/>
<feature type="region of interest" description="Disordered" evidence="13">
    <location>
        <begin position="343"/>
        <end position="369"/>
    </location>
</feature>
<feature type="binding site" description="covalent" evidence="11">
    <location>
        <position position="91"/>
    </location>
    <ligand>
        <name>heme c</name>
        <dbReference type="ChEBI" id="CHEBI:61717"/>
        <label>1</label>
    </ligand>
</feature>
<comment type="subcellular location">
    <subcellularLocation>
        <location evidence="1">Periplasm</location>
    </subcellularLocation>
</comment>
<dbReference type="PANTHER" id="PTHR30600">
    <property type="entry name" value="CYTOCHROME C PEROXIDASE-RELATED"/>
    <property type="match status" value="1"/>
</dbReference>
<protein>
    <submittedName>
        <fullName evidence="16">Cytochrome-c peroxidase</fullName>
    </submittedName>
</protein>
<feature type="binding site" description="axial binding residue" evidence="12">
    <location>
        <position position="108"/>
    </location>
    <ligand>
        <name>heme c</name>
        <dbReference type="ChEBI" id="CHEBI:61717"/>
        <label>1</label>
    </ligand>
    <ligandPart>
        <name>Fe</name>
        <dbReference type="ChEBI" id="CHEBI:18248"/>
    </ligandPart>
</feature>
<keyword evidence="7" id="KW-0574">Periplasm</keyword>
<comment type="PTM">
    <text evidence="11">Binds 2 heme groups per subunit.</text>
</comment>
<keyword evidence="2" id="KW-0813">Transport</keyword>
<dbReference type="OrthoDB" id="9805202at2"/>
<dbReference type="PIRSF" id="PIRSF000294">
    <property type="entry name" value="Cytochrome-c_peroxidase"/>
    <property type="match status" value="1"/>
</dbReference>
<dbReference type="InterPro" id="IPR051395">
    <property type="entry name" value="Cytochrome_c_Peroxidase/MauG"/>
</dbReference>
<evidence type="ECO:0000256" key="11">
    <source>
        <dbReference type="PIRSR" id="PIRSR000294-1"/>
    </source>
</evidence>
<feature type="binding site" description="covalent" evidence="11">
    <location>
        <position position="237"/>
    </location>
    <ligand>
        <name>heme c</name>
        <dbReference type="ChEBI" id="CHEBI:61717"/>
        <label>2</label>
    </ligand>
</feature>
<evidence type="ECO:0000259" key="15">
    <source>
        <dbReference type="PROSITE" id="PS51007"/>
    </source>
</evidence>
<evidence type="ECO:0000256" key="3">
    <source>
        <dbReference type="ARBA" id="ARBA00022559"/>
    </source>
</evidence>
<keyword evidence="9" id="KW-0560">Oxidoreductase</keyword>
<sequence length="369" mass="39187">MSRIAVPLGALLVLSFGVAFAQGQETTPSDDVVPAYGTDEDLRRAAQDLFDVVLPAAPPADEAEAARRELGAKLFFDPRMSSSGLFSCQSCHNVGLGGVDALPTSVGHGWQKGPRNAPTVYNALFNGAQFWDGRAADLAEQAMGPVQAAVEMNNTPDQVVATLNSMEAYREHFIQAFPGEVDPVSFANFATAIAAFEETLVTPGAAFDRWLNGDDAALSAEQKQGLGLFMDAGCASCHNGINVGGHDYYPFGVVERPGAEVLPEGDRGRFQVTETAADDYVFRAAPLRNVALTPPYFHSGAVWSLEEAVDIMATAQLGTELAEADIAAITAFLNGLTGEQPQVAHPVLPPRTDETPLPNPFDLPLDAIR</sequence>
<dbReference type="PROSITE" id="PS51007">
    <property type="entry name" value="CYTC"/>
    <property type="match status" value="2"/>
</dbReference>
<keyword evidence="8" id="KW-0249">Electron transport</keyword>
<evidence type="ECO:0000256" key="14">
    <source>
        <dbReference type="SAM" id="SignalP"/>
    </source>
</evidence>
<evidence type="ECO:0000256" key="8">
    <source>
        <dbReference type="ARBA" id="ARBA00022982"/>
    </source>
</evidence>
<evidence type="ECO:0000313" key="16">
    <source>
        <dbReference type="EMBL" id="TNC49120.1"/>
    </source>
</evidence>
<dbReference type="PANTHER" id="PTHR30600:SF7">
    <property type="entry name" value="CYTOCHROME C PEROXIDASE-RELATED"/>
    <property type="match status" value="1"/>
</dbReference>
<dbReference type="InterPro" id="IPR026259">
    <property type="entry name" value="MauG/Cytc_peroxidase"/>
</dbReference>
<feature type="binding site" description="axial binding residue" evidence="12">
    <location>
        <position position="238"/>
    </location>
    <ligand>
        <name>heme c</name>
        <dbReference type="ChEBI" id="CHEBI:61717"/>
        <label>2</label>
    </ligand>
    <ligandPart>
        <name>Fe</name>
        <dbReference type="ChEBI" id="CHEBI:18248"/>
    </ligandPart>
</feature>
<evidence type="ECO:0000256" key="7">
    <source>
        <dbReference type="ARBA" id="ARBA00022764"/>
    </source>
</evidence>
<keyword evidence="17" id="KW-1185">Reference proteome</keyword>
<keyword evidence="5 12" id="KW-0479">Metal-binding</keyword>
<dbReference type="Gene3D" id="1.10.760.10">
    <property type="entry name" value="Cytochrome c-like domain"/>
    <property type="match status" value="2"/>
</dbReference>
<feature type="binding site" description="axial binding residue" evidence="12">
    <location>
        <position position="312"/>
    </location>
    <ligand>
        <name>heme c</name>
        <dbReference type="ChEBI" id="CHEBI:61717"/>
        <label>2</label>
    </ligand>
    <ligandPart>
        <name>Fe</name>
        <dbReference type="ChEBI" id="CHEBI:18248"/>
    </ligandPart>
</feature>
<comment type="cofactor">
    <cofactor evidence="11">
        <name>heme</name>
        <dbReference type="ChEBI" id="CHEBI:30413"/>
    </cofactor>
    <text evidence="11">Binds 2 heme groups.</text>
</comment>
<feature type="domain" description="Cytochrome c" evidence="15">
    <location>
        <begin position="66"/>
        <end position="197"/>
    </location>
</feature>
<reference evidence="16 17" key="1">
    <citation type="submission" date="2019-06" db="EMBL/GenBank/DDBJ databases">
        <title>YIM 131921 draft genome.</title>
        <authorList>
            <person name="Jiang L."/>
        </authorList>
    </citation>
    <scope>NUCLEOTIDE SEQUENCE [LARGE SCALE GENOMIC DNA]</scope>
    <source>
        <strain evidence="16 17">YIM 131921</strain>
    </source>
</reference>
<evidence type="ECO:0000256" key="2">
    <source>
        <dbReference type="ARBA" id="ARBA00022448"/>
    </source>
</evidence>
<organism evidence="16 17">
    <name type="scientific">Rubellimicrobium rubrum</name>
    <dbReference type="NCBI Taxonomy" id="2585369"/>
    <lineage>
        <taxon>Bacteria</taxon>
        <taxon>Pseudomonadati</taxon>
        <taxon>Pseudomonadota</taxon>
        <taxon>Alphaproteobacteria</taxon>
        <taxon>Rhodobacterales</taxon>
        <taxon>Roseobacteraceae</taxon>
        <taxon>Rubellimicrobium</taxon>
    </lineage>
</organism>
<dbReference type="GO" id="GO:0042597">
    <property type="term" value="C:periplasmic space"/>
    <property type="evidence" value="ECO:0007669"/>
    <property type="project" value="UniProtKB-SubCell"/>
</dbReference>
<feature type="domain" description="Cytochrome c" evidence="15">
    <location>
        <begin position="220"/>
        <end position="337"/>
    </location>
</feature>
<feature type="binding site" description="axial binding residue" evidence="12">
    <location>
        <position position="92"/>
    </location>
    <ligand>
        <name>heme c</name>
        <dbReference type="ChEBI" id="CHEBI:61717"/>
        <label>1</label>
    </ligand>
    <ligandPart>
        <name>Fe</name>
        <dbReference type="ChEBI" id="CHEBI:18248"/>
    </ligandPart>
</feature>
<keyword evidence="6 14" id="KW-0732">Signal</keyword>
<evidence type="ECO:0000256" key="13">
    <source>
        <dbReference type="SAM" id="MobiDB-lite"/>
    </source>
</evidence>
<feature type="signal peptide" evidence="14">
    <location>
        <begin position="1"/>
        <end position="21"/>
    </location>
</feature>
<name>A0A5C4MUR5_9RHOB</name>
<evidence type="ECO:0000256" key="1">
    <source>
        <dbReference type="ARBA" id="ARBA00004418"/>
    </source>
</evidence>
<feature type="binding site" description="covalent" evidence="11">
    <location>
        <position position="88"/>
    </location>
    <ligand>
        <name>heme c</name>
        <dbReference type="ChEBI" id="CHEBI:61717"/>
        <label>1</label>
    </ligand>
</feature>
<keyword evidence="4 11" id="KW-0349">Heme</keyword>
<dbReference type="GO" id="GO:0009055">
    <property type="term" value="F:electron transfer activity"/>
    <property type="evidence" value="ECO:0007669"/>
    <property type="project" value="InterPro"/>
</dbReference>
<gene>
    <name evidence="16" type="ORF">FHG66_11750</name>
</gene>
<feature type="binding site" description="covalent" evidence="11">
    <location>
        <position position="234"/>
    </location>
    <ligand>
        <name>heme c</name>
        <dbReference type="ChEBI" id="CHEBI:61717"/>
        <label>2</label>
    </ligand>
</feature>
<feature type="chain" id="PRO_5022783830" evidence="14">
    <location>
        <begin position="22"/>
        <end position="369"/>
    </location>
</feature>
<dbReference type="InterPro" id="IPR009056">
    <property type="entry name" value="Cyt_c-like_dom"/>
</dbReference>
<evidence type="ECO:0000256" key="4">
    <source>
        <dbReference type="ARBA" id="ARBA00022617"/>
    </source>
</evidence>
<dbReference type="Proteomes" id="UP000305887">
    <property type="component" value="Unassembled WGS sequence"/>
</dbReference>
<dbReference type="Pfam" id="PF03150">
    <property type="entry name" value="CCP_MauG"/>
    <property type="match status" value="1"/>
</dbReference>